<reference evidence="1 2" key="1">
    <citation type="submission" date="2015-06" db="EMBL/GenBank/DDBJ databases">
        <title>Survival trade-offs in plant roots during colonization by closely related pathogenic and mutualistic fungi.</title>
        <authorList>
            <person name="Hacquard S."/>
            <person name="Kracher B."/>
            <person name="Hiruma K."/>
            <person name="Weinman A."/>
            <person name="Muench P."/>
            <person name="Garrido Oter R."/>
            <person name="Ver Loren van Themaat E."/>
            <person name="Dallerey J.-F."/>
            <person name="Damm U."/>
            <person name="Henrissat B."/>
            <person name="Lespinet O."/>
            <person name="Thon M."/>
            <person name="Kemen E."/>
            <person name="McHardy A.C."/>
            <person name="Schulze-Lefert P."/>
            <person name="O'Connell R.J."/>
        </authorList>
    </citation>
    <scope>NUCLEOTIDE SEQUENCE [LARGE SCALE GENOMIC DNA]</scope>
    <source>
        <strain evidence="1 2">0861</strain>
    </source>
</reference>
<gene>
    <name evidence="1" type="ORF">CT0861_04978</name>
</gene>
<proteinExistence type="predicted"/>
<organism evidence="1 2">
    <name type="scientific">Colletotrichum tofieldiae</name>
    <dbReference type="NCBI Taxonomy" id="708197"/>
    <lineage>
        <taxon>Eukaryota</taxon>
        <taxon>Fungi</taxon>
        <taxon>Dikarya</taxon>
        <taxon>Ascomycota</taxon>
        <taxon>Pezizomycotina</taxon>
        <taxon>Sordariomycetes</taxon>
        <taxon>Hypocreomycetidae</taxon>
        <taxon>Glomerellales</taxon>
        <taxon>Glomerellaceae</taxon>
        <taxon>Colletotrichum</taxon>
        <taxon>Colletotrichum spaethianum species complex</taxon>
    </lineage>
</organism>
<sequence length="55" mass="6146">LASAILGRKHLFESCKAGETFAPAGQPLPDHILEWARETITRGMRASAECFFRRT</sequence>
<comment type="caution">
    <text evidence="1">The sequence shown here is derived from an EMBL/GenBank/DDBJ whole genome shotgun (WGS) entry which is preliminary data.</text>
</comment>
<dbReference type="AlphaFoldDB" id="A0A166LX78"/>
<name>A0A166LX78_9PEZI</name>
<dbReference type="EMBL" id="LFIV01000297">
    <property type="protein sequence ID" value="KZL64032.1"/>
    <property type="molecule type" value="Genomic_DNA"/>
</dbReference>
<feature type="non-terminal residue" evidence="1">
    <location>
        <position position="1"/>
    </location>
</feature>
<evidence type="ECO:0000313" key="1">
    <source>
        <dbReference type="EMBL" id="KZL64032.1"/>
    </source>
</evidence>
<evidence type="ECO:0000313" key="2">
    <source>
        <dbReference type="Proteomes" id="UP000076552"/>
    </source>
</evidence>
<dbReference type="Proteomes" id="UP000076552">
    <property type="component" value="Unassembled WGS sequence"/>
</dbReference>
<keyword evidence="2" id="KW-1185">Reference proteome</keyword>
<protein>
    <submittedName>
        <fullName evidence="1">2OG-Fe(II) oxygenase superfamily protein</fullName>
    </submittedName>
</protein>
<accession>A0A166LX78</accession>